<dbReference type="Gene3D" id="1.50.40.10">
    <property type="entry name" value="Mitochondrial carrier domain"/>
    <property type="match status" value="1"/>
</dbReference>
<dbReference type="InterPro" id="IPR023395">
    <property type="entry name" value="MCP_dom_sf"/>
</dbReference>
<dbReference type="GO" id="GO:0016020">
    <property type="term" value="C:membrane"/>
    <property type="evidence" value="ECO:0007669"/>
    <property type="project" value="UniProtKB-SubCell"/>
</dbReference>
<dbReference type="Proteomes" id="UP001190700">
    <property type="component" value="Unassembled WGS sequence"/>
</dbReference>
<dbReference type="AlphaFoldDB" id="A0AAE0BBC6"/>
<dbReference type="InterPro" id="IPR018108">
    <property type="entry name" value="MCP_transmembrane"/>
</dbReference>
<evidence type="ECO:0000256" key="6">
    <source>
        <dbReference type="ARBA" id="ARBA00022989"/>
    </source>
</evidence>
<evidence type="ECO:0000256" key="4">
    <source>
        <dbReference type="ARBA" id="ARBA00022692"/>
    </source>
</evidence>
<evidence type="ECO:0000256" key="2">
    <source>
        <dbReference type="ARBA" id="ARBA00006375"/>
    </source>
</evidence>
<keyword evidence="6" id="KW-1133">Transmembrane helix</keyword>
<feature type="repeat" description="Solcar" evidence="8">
    <location>
        <begin position="212"/>
        <end position="301"/>
    </location>
</feature>
<gene>
    <name evidence="10" type="ORF">CYMTET_57068</name>
</gene>
<dbReference type="InterPro" id="IPR050391">
    <property type="entry name" value="Mito_Metabolite_Transporter"/>
</dbReference>
<keyword evidence="5" id="KW-0677">Repeat</keyword>
<comment type="similarity">
    <text evidence="2 9">Belongs to the mitochondrial carrier (TC 2.A.29) family.</text>
</comment>
<dbReference type="Pfam" id="PF00153">
    <property type="entry name" value="Mito_carr"/>
    <property type="match status" value="3"/>
</dbReference>
<dbReference type="PANTHER" id="PTHR45618">
    <property type="entry name" value="MITOCHONDRIAL DICARBOXYLATE CARRIER-RELATED"/>
    <property type="match status" value="1"/>
</dbReference>
<keyword evidence="7 8" id="KW-0472">Membrane</keyword>
<sequence>MERRKPDLLTEFVVSSCSVMPATAVTHPIDVVKVRMQLQNLSPATHCHHPGVLQTARRMVGTEGVASLYKGLNVGLLRAGVYGGLRIGMYAPLKNAIVDPNAQKTTVLQKLLAGGVSGVLAAGITSPLDLIKVRLQAAKDTSKTKLPSGELQSQGRSSWTIVRNIIKHEGLSGFYKGVTPNMARAAVQTAAQLAAYEESKSLVMRVSRSTKENFFVHLAASMITGVVTTTATTPADMVKTRMYVARGNSALHPIWGPLRTAYEVLAEGGLLGLFRGWMANYVRLGPQTAVTFVVLEQLRWVLDLGSV</sequence>
<evidence type="ECO:0000256" key="8">
    <source>
        <dbReference type="PROSITE-ProRule" id="PRU00282"/>
    </source>
</evidence>
<dbReference type="PROSITE" id="PS50920">
    <property type="entry name" value="SOLCAR"/>
    <property type="match status" value="3"/>
</dbReference>
<organism evidence="10 11">
    <name type="scientific">Cymbomonas tetramitiformis</name>
    <dbReference type="NCBI Taxonomy" id="36881"/>
    <lineage>
        <taxon>Eukaryota</taxon>
        <taxon>Viridiplantae</taxon>
        <taxon>Chlorophyta</taxon>
        <taxon>Pyramimonadophyceae</taxon>
        <taxon>Pyramimonadales</taxon>
        <taxon>Pyramimonadaceae</taxon>
        <taxon>Cymbomonas</taxon>
    </lineage>
</organism>
<comment type="caution">
    <text evidence="10">The sequence shown here is derived from an EMBL/GenBank/DDBJ whole genome shotgun (WGS) entry which is preliminary data.</text>
</comment>
<protein>
    <submittedName>
        <fullName evidence="10">Uncharacterized protein</fullName>
    </submittedName>
</protein>
<accession>A0AAE0BBC6</accession>
<evidence type="ECO:0000256" key="9">
    <source>
        <dbReference type="RuleBase" id="RU000488"/>
    </source>
</evidence>
<keyword evidence="4 8" id="KW-0812">Transmembrane</keyword>
<evidence type="ECO:0000313" key="10">
    <source>
        <dbReference type="EMBL" id="KAK3232564.1"/>
    </source>
</evidence>
<evidence type="ECO:0000256" key="3">
    <source>
        <dbReference type="ARBA" id="ARBA00022448"/>
    </source>
</evidence>
<feature type="repeat" description="Solcar" evidence="8">
    <location>
        <begin position="105"/>
        <end position="202"/>
    </location>
</feature>
<evidence type="ECO:0000313" key="11">
    <source>
        <dbReference type="Proteomes" id="UP001190700"/>
    </source>
</evidence>
<dbReference type="EMBL" id="LGRX02035943">
    <property type="protein sequence ID" value="KAK3232564.1"/>
    <property type="molecule type" value="Genomic_DNA"/>
</dbReference>
<keyword evidence="3 9" id="KW-0813">Transport</keyword>
<reference evidence="10 11" key="1">
    <citation type="journal article" date="2015" name="Genome Biol. Evol.">
        <title>Comparative Genomics of a Bacterivorous Green Alga Reveals Evolutionary Causalities and Consequences of Phago-Mixotrophic Mode of Nutrition.</title>
        <authorList>
            <person name="Burns J.A."/>
            <person name="Paasch A."/>
            <person name="Narechania A."/>
            <person name="Kim E."/>
        </authorList>
    </citation>
    <scope>NUCLEOTIDE SEQUENCE [LARGE SCALE GENOMIC DNA]</scope>
    <source>
        <strain evidence="10 11">PLY_AMNH</strain>
    </source>
</reference>
<comment type="subcellular location">
    <subcellularLocation>
        <location evidence="1">Membrane</location>
        <topology evidence="1">Multi-pass membrane protein</topology>
    </subcellularLocation>
</comment>
<keyword evidence="11" id="KW-1185">Reference proteome</keyword>
<proteinExistence type="inferred from homology"/>
<feature type="repeat" description="Solcar" evidence="8">
    <location>
        <begin position="6"/>
        <end position="96"/>
    </location>
</feature>
<evidence type="ECO:0000256" key="5">
    <source>
        <dbReference type="ARBA" id="ARBA00022737"/>
    </source>
</evidence>
<evidence type="ECO:0000256" key="7">
    <source>
        <dbReference type="ARBA" id="ARBA00023136"/>
    </source>
</evidence>
<evidence type="ECO:0000256" key="1">
    <source>
        <dbReference type="ARBA" id="ARBA00004141"/>
    </source>
</evidence>
<dbReference type="SUPFAM" id="SSF103506">
    <property type="entry name" value="Mitochondrial carrier"/>
    <property type="match status" value="1"/>
</dbReference>
<name>A0AAE0BBC6_9CHLO</name>